<reference evidence="2" key="1">
    <citation type="submission" date="2021-03" db="EMBL/GenBank/DDBJ databases">
        <title>Complete Genome of Pseudoalteromonas xiamenensis STKMTI.2, a new potential marine bacterium producing anti-Vibrio compounds.</title>
        <authorList>
            <person name="Handayani D.P."/>
            <person name="Isnansetyo A."/>
            <person name="Istiqomah I."/>
            <person name="Jumina J."/>
        </authorList>
    </citation>
    <scope>NUCLEOTIDE SEQUENCE</scope>
    <source>
        <strain evidence="2">STKMTI.2</strain>
    </source>
</reference>
<feature type="signal peptide" evidence="1">
    <location>
        <begin position="1"/>
        <end position="21"/>
    </location>
</feature>
<protein>
    <recommendedName>
        <fullName evidence="4">Cytochrome c domain-containing protein</fullName>
    </recommendedName>
</protein>
<feature type="chain" id="PRO_5037491675" description="Cytochrome c domain-containing protein" evidence="1">
    <location>
        <begin position="22"/>
        <end position="382"/>
    </location>
</feature>
<organism evidence="2 3">
    <name type="scientific">Pseudoalteromonas xiamenensis</name>
    <dbReference type="NCBI Taxonomy" id="882626"/>
    <lineage>
        <taxon>Bacteria</taxon>
        <taxon>Pseudomonadati</taxon>
        <taxon>Pseudomonadota</taxon>
        <taxon>Gammaproteobacteria</taxon>
        <taxon>Alteromonadales</taxon>
        <taxon>Pseudoalteromonadaceae</taxon>
        <taxon>Pseudoalteromonas</taxon>
    </lineage>
</organism>
<keyword evidence="1" id="KW-0732">Signal</keyword>
<dbReference type="KEGG" id="pxi:J5O05_08190"/>
<evidence type="ECO:0000313" key="3">
    <source>
        <dbReference type="Proteomes" id="UP000664904"/>
    </source>
</evidence>
<dbReference type="RefSeq" id="WP_208844359.1">
    <property type="nucleotide sequence ID" value="NZ_CP072133.1"/>
</dbReference>
<accession>A0A975DIZ6</accession>
<dbReference type="AlphaFoldDB" id="A0A975DIZ6"/>
<dbReference type="Proteomes" id="UP000664904">
    <property type="component" value="Chromosome"/>
</dbReference>
<keyword evidence="3" id="KW-1185">Reference proteome</keyword>
<evidence type="ECO:0000256" key="1">
    <source>
        <dbReference type="SAM" id="SignalP"/>
    </source>
</evidence>
<gene>
    <name evidence="2" type="ORF">J5O05_08190</name>
</gene>
<name>A0A975DIZ6_9GAMM</name>
<proteinExistence type="predicted"/>
<evidence type="ECO:0008006" key="4">
    <source>
        <dbReference type="Google" id="ProtNLM"/>
    </source>
</evidence>
<sequence>MRSLVGRLLLINLMLFSQLSAAENIDRPKHRPWNAEKPWLIPQDTTTAMNNPDYYAWQLFVALNWPADTSRCKADTYAQLGEAGLTVWESWQSREETFLDGAAEPQTWRQGCKQGGFTSLPTGDYSVFADETIRLNKAAYDYIRDHKLYSLDEQERLARAGVENVNFPLGSMTVKGNWVRITEADKPNYHWQEIERDGHVDLYGLSGLHIVSKDSPTWFWATFEHVDNERRWAQTYPTAFVGWLTQSVDHAACSSDNLACNEIPSGFGLEGTRWANYRLRGTQVDWSTNRGVPTVLANSQLEAFMDLETSSCITCHALAVKGEEGAPKPIGFLLEEVNIHGKKLGYVGPPNPQLFLDGNGEAIPYLGLDYVWALRKAKREQP</sequence>
<dbReference type="EMBL" id="CP072133">
    <property type="protein sequence ID" value="QTH72736.1"/>
    <property type="molecule type" value="Genomic_DNA"/>
</dbReference>
<evidence type="ECO:0000313" key="2">
    <source>
        <dbReference type="EMBL" id="QTH72736.1"/>
    </source>
</evidence>